<reference evidence="2" key="1">
    <citation type="submission" date="2021-03" db="EMBL/GenBank/DDBJ databases">
        <title>Acanthopleuribacteraceae sp. M133.</title>
        <authorList>
            <person name="Wang G."/>
        </authorList>
    </citation>
    <scope>NUCLEOTIDE SEQUENCE</scope>
    <source>
        <strain evidence="2">M133</strain>
    </source>
</reference>
<dbReference type="InterPro" id="IPR050583">
    <property type="entry name" value="Mycobacterial_A85_antigen"/>
</dbReference>
<dbReference type="AlphaFoldDB" id="A0A8A4TFC8"/>
<accession>A0A8A4TFC8</accession>
<dbReference type="KEGG" id="scor:J3U87_24000"/>
<dbReference type="GO" id="GO:0016787">
    <property type="term" value="F:hydrolase activity"/>
    <property type="evidence" value="ECO:0007669"/>
    <property type="project" value="UniProtKB-KW"/>
</dbReference>
<dbReference type="InterPro" id="IPR029058">
    <property type="entry name" value="AB_hydrolase_fold"/>
</dbReference>
<feature type="chain" id="PRO_5035325942" evidence="1">
    <location>
        <begin position="23"/>
        <end position="287"/>
    </location>
</feature>
<dbReference type="Proteomes" id="UP000663929">
    <property type="component" value="Chromosome"/>
</dbReference>
<sequence>MNISHRLTACTLSCLVALLGTAAPSPGEKATEGQPVVLARSYTLPSKILEQQRRINVYVPPGYETGDRRYPVLYLLDGGTKEDFFHIAGIASLAADYRNIREFILVGIEGIDRYHDLTPPSEVAQDRKQLPTSGGSAKFRAFLEKELVPYVSSHFRLTDESVLIGESAAGLFVTETLLRQPELFGGYIAISPSLWWNDQALAKASAQSLQAPAFPKDRRLYLTIADEGGTMRAGVDMLVAALKAHAPKEMTWTFVPMTEETHATTFHPAALDAVRIMFAGKKAETAP</sequence>
<evidence type="ECO:0000313" key="2">
    <source>
        <dbReference type="EMBL" id="QTD48656.1"/>
    </source>
</evidence>
<keyword evidence="2" id="KW-0378">Hydrolase</keyword>
<dbReference type="InterPro" id="IPR000801">
    <property type="entry name" value="Esterase-like"/>
</dbReference>
<organism evidence="2 3">
    <name type="scientific">Sulfidibacter corallicola</name>
    <dbReference type="NCBI Taxonomy" id="2818388"/>
    <lineage>
        <taxon>Bacteria</taxon>
        <taxon>Pseudomonadati</taxon>
        <taxon>Acidobacteriota</taxon>
        <taxon>Holophagae</taxon>
        <taxon>Acanthopleuribacterales</taxon>
        <taxon>Acanthopleuribacteraceae</taxon>
        <taxon>Sulfidibacter</taxon>
    </lineage>
</organism>
<protein>
    <submittedName>
        <fullName evidence="2">Alpha/beta hydrolase</fullName>
    </submittedName>
</protein>
<keyword evidence="3" id="KW-1185">Reference proteome</keyword>
<dbReference type="Pfam" id="PF00756">
    <property type="entry name" value="Esterase"/>
    <property type="match status" value="1"/>
</dbReference>
<dbReference type="Gene3D" id="3.40.50.1820">
    <property type="entry name" value="alpha/beta hydrolase"/>
    <property type="match status" value="1"/>
</dbReference>
<dbReference type="RefSeq" id="WP_237378308.1">
    <property type="nucleotide sequence ID" value="NZ_CP071793.1"/>
</dbReference>
<evidence type="ECO:0000256" key="1">
    <source>
        <dbReference type="SAM" id="SignalP"/>
    </source>
</evidence>
<evidence type="ECO:0000313" key="3">
    <source>
        <dbReference type="Proteomes" id="UP000663929"/>
    </source>
</evidence>
<dbReference type="EMBL" id="CP071793">
    <property type="protein sequence ID" value="QTD48656.1"/>
    <property type="molecule type" value="Genomic_DNA"/>
</dbReference>
<dbReference type="SUPFAM" id="SSF53474">
    <property type="entry name" value="alpha/beta-Hydrolases"/>
    <property type="match status" value="1"/>
</dbReference>
<dbReference type="PANTHER" id="PTHR48098:SF6">
    <property type="entry name" value="FERRI-BACILLIBACTIN ESTERASE BESA"/>
    <property type="match status" value="1"/>
</dbReference>
<proteinExistence type="predicted"/>
<keyword evidence="1" id="KW-0732">Signal</keyword>
<gene>
    <name evidence="2" type="ORF">J3U87_24000</name>
</gene>
<feature type="signal peptide" evidence="1">
    <location>
        <begin position="1"/>
        <end position="22"/>
    </location>
</feature>
<name>A0A8A4TFC8_SULCO</name>
<dbReference type="PANTHER" id="PTHR48098">
    <property type="entry name" value="ENTEROCHELIN ESTERASE-RELATED"/>
    <property type="match status" value="1"/>
</dbReference>